<organism evidence="1 2">
    <name type="scientific">Pseudoalteromonas aliena SW19</name>
    <dbReference type="NCBI Taxonomy" id="1314866"/>
    <lineage>
        <taxon>Bacteria</taxon>
        <taxon>Pseudomonadati</taxon>
        <taxon>Pseudomonadota</taxon>
        <taxon>Gammaproteobacteria</taxon>
        <taxon>Alteromonadales</taxon>
        <taxon>Pseudoalteromonadaceae</taxon>
        <taxon>Pseudoalteromonas</taxon>
    </lineage>
</organism>
<evidence type="ECO:0000313" key="1">
    <source>
        <dbReference type="EMBL" id="MBE0357903.1"/>
    </source>
</evidence>
<protein>
    <recommendedName>
        <fullName evidence="3">DUF4868 domain-containing protein</fullName>
    </recommendedName>
</protein>
<proteinExistence type="predicted"/>
<accession>A0ABR9DU73</accession>
<name>A0ABR9DU73_9GAMM</name>
<dbReference type="EMBL" id="AQGU01000018">
    <property type="protein sequence ID" value="MBE0357903.1"/>
    <property type="molecule type" value="Genomic_DNA"/>
</dbReference>
<sequence length="215" mass="24810">MEAVHKNLQQMVYTDDKGFGFEIIDDAKDNFLLQYVERFVKLEKFELTTGETTEVETVSYLKVKFGIRFNSALSLYVINPPRTMKHAFEMISTLFDKNLELTPVVFDLKALINDFSNKYKIIIKSISLSNIQCGELAVAKTKITTTKDLRDYFLNNYADTVAIVDLVSIQLNNFEVELARTGRLIINEKFVKNLLLVLEHSIDTNDDVFFQKLQK</sequence>
<evidence type="ECO:0008006" key="3">
    <source>
        <dbReference type="Google" id="ProtNLM"/>
    </source>
</evidence>
<dbReference type="Proteomes" id="UP000648482">
    <property type="component" value="Unassembled WGS sequence"/>
</dbReference>
<evidence type="ECO:0000313" key="2">
    <source>
        <dbReference type="Proteomes" id="UP000648482"/>
    </source>
</evidence>
<gene>
    <name evidence="1" type="ORF">PALI_a3218</name>
</gene>
<dbReference type="RefSeq" id="WP_193154505.1">
    <property type="nucleotide sequence ID" value="NZ_AQGU01000018.1"/>
</dbReference>
<keyword evidence="2" id="KW-1185">Reference proteome</keyword>
<comment type="caution">
    <text evidence="1">The sequence shown here is derived from an EMBL/GenBank/DDBJ whole genome shotgun (WGS) entry which is preliminary data.</text>
</comment>
<reference evidence="1 2" key="1">
    <citation type="submission" date="2015-06" db="EMBL/GenBank/DDBJ databases">
        <title>Genome sequence of Pseudoalteromonas aliena.</title>
        <authorList>
            <person name="Xie B.-B."/>
            <person name="Rong J.-C."/>
            <person name="Qin Q.-L."/>
            <person name="Zhang Y.-Z."/>
        </authorList>
    </citation>
    <scope>NUCLEOTIDE SEQUENCE [LARGE SCALE GENOMIC DNA]</scope>
    <source>
        <strain evidence="1 2">SW19</strain>
    </source>
</reference>